<dbReference type="GeneID" id="6008932"/>
<dbReference type="AlphaFoldDB" id="A8NCA1"/>
<name>A8NCA1_COPC7</name>
<dbReference type="InParanoid" id="A8NCA1"/>
<dbReference type="Proteomes" id="UP000001861">
    <property type="component" value="Unassembled WGS sequence"/>
</dbReference>
<keyword evidence="3" id="KW-1185">Reference proteome</keyword>
<evidence type="ECO:0000313" key="3">
    <source>
        <dbReference type="Proteomes" id="UP000001861"/>
    </source>
</evidence>
<evidence type="ECO:0000256" key="1">
    <source>
        <dbReference type="SAM" id="Phobius"/>
    </source>
</evidence>
<gene>
    <name evidence="2" type="ORF">CC1G_11070</name>
</gene>
<comment type="caution">
    <text evidence="2">The sequence shown here is derived from an EMBL/GenBank/DDBJ whole genome shotgun (WGS) entry which is preliminary data.</text>
</comment>
<dbReference type="VEuPathDB" id="FungiDB:CC1G_11070"/>
<dbReference type="KEGG" id="cci:CC1G_11070"/>
<keyword evidence="1" id="KW-0472">Membrane</keyword>
<organism evidence="2 3">
    <name type="scientific">Coprinopsis cinerea (strain Okayama-7 / 130 / ATCC MYA-4618 / FGSC 9003)</name>
    <name type="common">Inky cap fungus</name>
    <name type="synonym">Hormographiella aspergillata</name>
    <dbReference type="NCBI Taxonomy" id="240176"/>
    <lineage>
        <taxon>Eukaryota</taxon>
        <taxon>Fungi</taxon>
        <taxon>Dikarya</taxon>
        <taxon>Basidiomycota</taxon>
        <taxon>Agaricomycotina</taxon>
        <taxon>Agaricomycetes</taxon>
        <taxon>Agaricomycetidae</taxon>
        <taxon>Agaricales</taxon>
        <taxon>Agaricineae</taxon>
        <taxon>Psathyrellaceae</taxon>
        <taxon>Coprinopsis</taxon>
    </lineage>
</organism>
<keyword evidence="1" id="KW-0812">Transmembrane</keyword>
<proteinExistence type="predicted"/>
<dbReference type="EMBL" id="AACS02000009">
    <property type="protein sequence ID" value="EAU89374.1"/>
    <property type="molecule type" value="Genomic_DNA"/>
</dbReference>
<evidence type="ECO:0000313" key="2">
    <source>
        <dbReference type="EMBL" id="EAU89374.1"/>
    </source>
</evidence>
<protein>
    <submittedName>
        <fullName evidence="2">Uncharacterized protein</fullName>
    </submittedName>
</protein>
<sequence length="59" mass="6755">MDNFEKMTPGFFSTPGRKMFGIVFGVGAVTLGTMYTIINRTRHEEGNIANHREQPHYNH</sequence>
<accession>A8NCA1</accession>
<keyword evidence="1" id="KW-1133">Transmembrane helix</keyword>
<feature type="transmembrane region" description="Helical" evidence="1">
    <location>
        <begin position="20"/>
        <end position="38"/>
    </location>
</feature>
<dbReference type="RefSeq" id="XP_001832445.1">
    <property type="nucleotide sequence ID" value="XM_001832393.1"/>
</dbReference>
<reference evidence="2 3" key="1">
    <citation type="journal article" date="2010" name="Proc. Natl. Acad. Sci. U.S.A.">
        <title>Insights into evolution of multicellular fungi from the assembled chromosomes of the mushroom Coprinopsis cinerea (Coprinus cinereus).</title>
        <authorList>
            <person name="Stajich J.E."/>
            <person name="Wilke S.K."/>
            <person name="Ahren D."/>
            <person name="Au C.H."/>
            <person name="Birren B.W."/>
            <person name="Borodovsky M."/>
            <person name="Burns C."/>
            <person name="Canback B."/>
            <person name="Casselton L.A."/>
            <person name="Cheng C.K."/>
            <person name="Deng J."/>
            <person name="Dietrich F.S."/>
            <person name="Fargo D.C."/>
            <person name="Farman M.L."/>
            <person name="Gathman A.C."/>
            <person name="Goldberg J."/>
            <person name="Guigo R."/>
            <person name="Hoegger P.J."/>
            <person name="Hooker J.B."/>
            <person name="Huggins A."/>
            <person name="James T.Y."/>
            <person name="Kamada T."/>
            <person name="Kilaru S."/>
            <person name="Kodira C."/>
            <person name="Kues U."/>
            <person name="Kupfer D."/>
            <person name="Kwan H.S."/>
            <person name="Lomsadze A."/>
            <person name="Li W."/>
            <person name="Lilly W.W."/>
            <person name="Ma L.J."/>
            <person name="Mackey A.J."/>
            <person name="Manning G."/>
            <person name="Martin F."/>
            <person name="Muraguchi H."/>
            <person name="Natvig D.O."/>
            <person name="Palmerini H."/>
            <person name="Ramesh M.A."/>
            <person name="Rehmeyer C.J."/>
            <person name="Roe B.A."/>
            <person name="Shenoy N."/>
            <person name="Stanke M."/>
            <person name="Ter-Hovhannisyan V."/>
            <person name="Tunlid A."/>
            <person name="Velagapudi R."/>
            <person name="Vision T.J."/>
            <person name="Zeng Q."/>
            <person name="Zolan M.E."/>
            <person name="Pukkila P.J."/>
        </authorList>
    </citation>
    <scope>NUCLEOTIDE SEQUENCE [LARGE SCALE GENOMIC DNA]</scope>
    <source>
        <strain evidence="3">Okayama-7 / 130 / ATCC MYA-4618 / FGSC 9003</strain>
    </source>
</reference>